<dbReference type="AlphaFoldDB" id="A0A9P5Y385"/>
<gene>
    <name evidence="1" type="ORF">BDZ94DRAFT_1167619</name>
</gene>
<reference evidence="1" key="1">
    <citation type="submission" date="2020-11" db="EMBL/GenBank/DDBJ databases">
        <authorList>
            <consortium name="DOE Joint Genome Institute"/>
            <person name="Ahrendt S."/>
            <person name="Riley R."/>
            <person name="Andreopoulos W."/>
            <person name="Labutti K."/>
            <person name="Pangilinan J."/>
            <person name="Ruiz-Duenas F.J."/>
            <person name="Barrasa J.M."/>
            <person name="Sanchez-Garcia M."/>
            <person name="Camarero S."/>
            <person name="Miyauchi S."/>
            <person name="Serrano A."/>
            <person name="Linde D."/>
            <person name="Babiker R."/>
            <person name="Drula E."/>
            <person name="Ayuso-Fernandez I."/>
            <person name="Pacheco R."/>
            <person name="Padilla G."/>
            <person name="Ferreira P."/>
            <person name="Barriuso J."/>
            <person name="Kellner H."/>
            <person name="Castanera R."/>
            <person name="Alfaro M."/>
            <person name="Ramirez L."/>
            <person name="Pisabarro A.G."/>
            <person name="Kuo A."/>
            <person name="Tritt A."/>
            <person name="Lipzen A."/>
            <person name="He G."/>
            <person name="Yan M."/>
            <person name="Ng V."/>
            <person name="Cullen D."/>
            <person name="Martin F."/>
            <person name="Rosso M.-N."/>
            <person name="Henrissat B."/>
            <person name="Hibbett D."/>
            <person name="Martinez A.T."/>
            <person name="Grigoriev I.V."/>
        </authorList>
    </citation>
    <scope>NUCLEOTIDE SEQUENCE</scope>
    <source>
        <strain evidence="1">CBS 247.69</strain>
    </source>
</reference>
<accession>A0A9P5Y385</accession>
<evidence type="ECO:0000313" key="1">
    <source>
        <dbReference type="EMBL" id="KAF9461459.1"/>
    </source>
</evidence>
<comment type="caution">
    <text evidence="1">The sequence shown here is derived from an EMBL/GenBank/DDBJ whole genome shotgun (WGS) entry which is preliminary data.</text>
</comment>
<feature type="non-terminal residue" evidence="1">
    <location>
        <position position="122"/>
    </location>
</feature>
<proteinExistence type="predicted"/>
<dbReference type="OrthoDB" id="2269034at2759"/>
<dbReference type="EMBL" id="MU150284">
    <property type="protein sequence ID" value="KAF9461459.1"/>
    <property type="molecule type" value="Genomic_DNA"/>
</dbReference>
<keyword evidence="2" id="KW-1185">Reference proteome</keyword>
<dbReference type="Proteomes" id="UP000807353">
    <property type="component" value="Unassembled WGS sequence"/>
</dbReference>
<protein>
    <recommendedName>
        <fullName evidence="3">F-box domain-containing protein</fullName>
    </recommendedName>
</protein>
<name>A0A9P5Y385_9AGAR</name>
<sequence length="122" mass="14018">MIPGEFIENTTNEALSDTQKHQIGGLILKNQQEILSLDTEIATTPPNIEELQLQRKAKSDKIATWRALTSVIKDIPNEILSKIFVTYAQDPDPKWIFPRPPWVLGWVCARWRQVALTIPEIW</sequence>
<evidence type="ECO:0000313" key="2">
    <source>
        <dbReference type="Proteomes" id="UP000807353"/>
    </source>
</evidence>
<evidence type="ECO:0008006" key="3">
    <source>
        <dbReference type="Google" id="ProtNLM"/>
    </source>
</evidence>
<organism evidence="1 2">
    <name type="scientific">Collybia nuda</name>
    <dbReference type="NCBI Taxonomy" id="64659"/>
    <lineage>
        <taxon>Eukaryota</taxon>
        <taxon>Fungi</taxon>
        <taxon>Dikarya</taxon>
        <taxon>Basidiomycota</taxon>
        <taxon>Agaricomycotina</taxon>
        <taxon>Agaricomycetes</taxon>
        <taxon>Agaricomycetidae</taxon>
        <taxon>Agaricales</taxon>
        <taxon>Tricholomatineae</taxon>
        <taxon>Clitocybaceae</taxon>
        <taxon>Collybia</taxon>
    </lineage>
</organism>